<feature type="region of interest" description="Disordered" evidence="1">
    <location>
        <begin position="94"/>
        <end position="131"/>
    </location>
</feature>
<name>A0ABQ9XIL4_9EUKA</name>
<evidence type="ECO:0000313" key="3">
    <source>
        <dbReference type="Proteomes" id="UP001281761"/>
    </source>
</evidence>
<evidence type="ECO:0000313" key="2">
    <source>
        <dbReference type="EMBL" id="KAK2950111.1"/>
    </source>
</evidence>
<organism evidence="2 3">
    <name type="scientific">Blattamonas nauphoetae</name>
    <dbReference type="NCBI Taxonomy" id="2049346"/>
    <lineage>
        <taxon>Eukaryota</taxon>
        <taxon>Metamonada</taxon>
        <taxon>Preaxostyla</taxon>
        <taxon>Oxymonadida</taxon>
        <taxon>Blattamonas</taxon>
    </lineage>
</organism>
<proteinExistence type="predicted"/>
<reference evidence="2 3" key="1">
    <citation type="journal article" date="2022" name="bioRxiv">
        <title>Genomics of Preaxostyla Flagellates Illuminates Evolutionary Transitions and the Path Towards Mitochondrial Loss.</title>
        <authorList>
            <person name="Novak L.V.F."/>
            <person name="Treitli S.C."/>
            <person name="Pyrih J."/>
            <person name="Halakuc P."/>
            <person name="Pipaliya S.V."/>
            <person name="Vacek V."/>
            <person name="Brzon O."/>
            <person name="Soukal P."/>
            <person name="Eme L."/>
            <person name="Dacks J.B."/>
            <person name="Karnkowska A."/>
            <person name="Elias M."/>
            <person name="Hampl V."/>
        </authorList>
    </citation>
    <scope>NUCLEOTIDE SEQUENCE [LARGE SCALE GENOMIC DNA]</scope>
    <source>
        <strain evidence="2">NAU3</strain>
        <tissue evidence="2">Gut</tissue>
    </source>
</reference>
<accession>A0ABQ9XIL4</accession>
<protein>
    <submittedName>
        <fullName evidence="2">Uncharacterized protein</fullName>
    </submittedName>
</protein>
<dbReference type="EMBL" id="JARBJD010000142">
    <property type="protein sequence ID" value="KAK2950111.1"/>
    <property type="molecule type" value="Genomic_DNA"/>
</dbReference>
<evidence type="ECO:0000256" key="1">
    <source>
        <dbReference type="SAM" id="MobiDB-lite"/>
    </source>
</evidence>
<keyword evidence="3" id="KW-1185">Reference proteome</keyword>
<gene>
    <name evidence="2" type="ORF">BLNAU_14913</name>
</gene>
<feature type="compositionally biased region" description="Low complexity" evidence="1">
    <location>
        <begin position="104"/>
        <end position="118"/>
    </location>
</feature>
<sequence length="131" mass="14364">MPTTLDRRMDSLPSRRIMVNHLLNTSGHFGLVLLSLLTNTSFHADTPAVDRILALSVPLLSAAPSPSSLSSYRLSVIHHFDGHHERSLTQNMHQFDFADERNENSPSSTSPKSTNTPQPSLPSHAPTILSS</sequence>
<dbReference type="Proteomes" id="UP001281761">
    <property type="component" value="Unassembled WGS sequence"/>
</dbReference>
<comment type="caution">
    <text evidence="2">The sequence shown here is derived from an EMBL/GenBank/DDBJ whole genome shotgun (WGS) entry which is preliminary data.</text>
</comment>